<dbReference type="Pfam" id="PF08240">
    <property type="entry name" value="ADH_N"/>
    <property type="match status" value="1"/>
</dbReference>
<name>A0A7S3PUC7_9STRA</name>
<keyword evidence="1" id="KW-0560">Oxidoreductase</keyword>
<dbReference type="SMART" id="SM00829">
    <property type="entry name" value="PKS_ER"/>
    <property type="match status" value="1"/>
</dbReference>
<dbReference type="Pfam" id="PF13602">
    <property type="entry name" value="ADH_zinc_N_2"/>
    <property type="match status" value="1"/>
</dbReference>
<dbReference type="EMBL" id="HBIO01000648">
    <property type="protein sequence ID" value="CAE0455635.1"/>
    <property type="molecule type" value="Transcribed_RNA"/>
</dbReference>
<evidence type="ECO:0000256" key="1">
    <source>
        <dbReference type="ARBA" id="ARBA00023002"/>
    </source>
</evidence>
<gene>
    <name evidence="3" type="ORF">CDEB00056_LOCUS476</name>
</gene>
<dbReference type="InterPro" id="IPR020843">
    <property type="entry name" value="ER"/>
</dbReference>
<evidence type="ECO:0000313" key="3">
    <source>
        <dbReference type="EMBL" id="CAE0455635.1"/>
    </source>
</evidence>
<dbReference type="Gene3D" id="3.90.180.10">
    <property type="entry name" value="Medium-chain alcohol dehydrogenases, catalytic domain"/>
    <property type="match status" value="2"/>
</dbReference>
<evidence type="ECO:0000259" key="2">
    <source>
        <dbReference type="SMART" id="SM00829"/>
    </source>
</evidence>
<proteinExistence type="predicted"/>
<dbReference type="InterPro" id="IPR013154">
    <property type="entry name" value="ADH-like_N"/>
</dbReference>
<dbReference type="InterPro" id="IPR036291">
    <property type="entry name" value="NAD(P)-bd_dom_sf"/>
</dbReference>
<organism evidence="3">
    <name type="scientific">Chaetoceros debilis</name>
    <dbReference type="NCBI Taxonomy" id="122233"/>
    <lineage>
        <taxon>Eukaryota</taxon>
        <taxon>Sar</taxon>
        <taxon>Stramenopiles</taxon>
        <taxon>Ochrophyta</taxon>
        <taxon>Bacillariophyta</taxon>
        <taxon>Coscinodiscophyceae</taxon>
        <taxon>Chaetocerotophycidae</taxon>
        <taxon>Chaetocerotales</taxon>
        <taxon>Chaetocerotaceae</taxon>
        <taxon>Chaetoceros</taxon>
    </lineage>
</organism>
<dbReference type="SUPFAM" id="SSF51735">
    <property type="entry name" value="NAD(P)-binding Rossmann-fold domains"/>
    <property type="match status" value="1"/>
</dbReference>
<dbReference type="InterPro" id="IPR011032">
    <property type="entry name" value="GroES-like_sf"/>
</dbReference>
<dbReference type="GO" id="GO:0016491">
    <property type="term" value="F:oxidoreductase activity"/>
    <property type="evidence" value="ECO:0007669"/>
    <property type="project" value="UniProtKB-KW"/>
</dbReference>
<accession>A0A7S3PUC7</accession>
<feature type="domain" description="Enoyl reductase (ER)" evidence="2">
    <location>
        <begin position="125"/>
        <end position="497"/>
    </location>
</feature>
<sequence>MVVKSRLHLPPRVDRNKQYEEKIRNKHRQKYKNSKKMTSLGPACKVVVKRGSTRRNFQTKQKIQMVETMEMRESAEVLESLSEPEPGLEQGLEPVSSRVAGIPGSRQQIIYNIETNLEAVYKAYGEPQVIRVRENNPNRSRRSGLVVRIEASTVSFTDCLIRRNITKDFFRAADLPNSPGVDFVGIVVYAGDLAMEEDGFRVGDRVGCVYQFLGGNARFVSLPAKYCVEVPHDLNACEATCLMRSYLAAIQILYRVGGSEGKIEEGDKVLVTGANGSMGRAVIELAKLSGAKVYASCRREHKDFIKNTVGADVWLDEDPGMWQNLEMDIVVDLVCFTGDFRDTQLALADDGVKMVCAGKAKQERDEISLQQAQNEEFNELYAEKTDSFEYLAMGGLCGLHVGVPQKEDIYEKAFLPGLCGAVLKEVPTPWSSTVLEYDLFESIEERPDLMAEDLELLFSLLRENKIRPIIARIVGLDDVVKAHSYIEGGATQGTIVCQP</sequence>
<reference evidence="3" key="1">
    <citation type="submission" date="2021-01" db="EMBL/GenBank/DDBJ databases">
        <authorList>
            <person name="Corre E."/>
            <person name="Pelletier E."/>
            <person name="Niang G."/>
            <person name="Scheremetjew M."/>
            <person name="Finn R."/>
            <person name="Kale V."/>
            <person name="Holt S."/>
            <person name="Cochrane G."/>
            <person name="Meng A."/>
            <person name="Brown T."/>
            <person name="Cohen L."/>
        </authorList>
    </citation>
    <scope>NUCLEOTIDE SEQUENCE</scope>
    <source>
        <strain evidence="3">MM31A-1</strain>
    </source>
</reference>
<dbReference type="PANTHER" id="PTHR43189">
    <property type="entry name" value="ZINC-TYPE ALCOHOL DEHYDROGENASE-LIKE PROTEIN C1198.01-RELATED"/>
    <property type="match status" value="1"/>
</dbReference>
<protein>
    <recommendedName>
        <fullName evidence="2">Enoyl reductase (ER) domain-containing protein</fullName>
    </recommendedName>
</protein>
<dbReference type="PANTHER" id="PTHR43189:SF1">
    <property type="entry name" value="ZINC-TYPE ALCOHOL DEHYDROGENASE-LIKE PROTEIN C1198.01"/>
    <property type="match status" value="1"/>
</dbReference>
<dbReference type="Gene3D" id="3.40.50.720">
    <property type="entry name" value="NAD(P)-binding Rossmann-like Domain"/>
    <property type="match status" value="1"/>
</dbReference>
<dbReference type="AlphaFoldDB" id="A0A7S3PUC7"/>
<dbReference type="SUPFAM" id="SSF50129">
    <property type="entry name" value="GroES-like"/>
    <property type="match status" value="1"/>
</dbReference>